<gene>
    <name evidence="6" type="ORF">CI15_32000</name>
</gene>
<dbReference type="EMBL" id="LRBG01000039">
    <property type="protein sequence ID" value="KXU82192.1"/>
    <property type="molecule type" value="Genomic_DNA"/>
</dbReference>
<dbReference type="PROSITE" id="PS50931">
    <property type="entry name" value="HTH_LYSR"/>
    <property type="match status" value="1"/>
</dbReference>
<evidence type="ECO:0000256" key="3">
    <source>
        <dbReference type="ARBA" id="ARBA00023125"/>
    </source>
</evidence>
<accession>A0A149PB04</accession>
<dbReference type="PANTHER" id="PTHR30579:SF3">
    <property type="entry name" value="TRANSCRIPTIONAL REGULATORY PROTEIN"/>
    <property type="match status" value="1"/>
</dbReference>
<dbReference type="InterPro" id="IPR036388">
    <property type="entry name" value="WH-like_DNA-bd_sf"/>
</dbReference>
<proteinExistence type="inferred from homology"/>
<dbReference type="InterPro" id="IPR005119">
    <property type="entry name" value="LysR_subst-bd"/>
</dbReference>
<evidence type="ECO:0000313" key="6">
    <source>
        <dbReference type="EMBL" id="KXU82192.1"/>
    </source>
</evidence>
<dbReference type="GO" id="GO:0003677">
    <property type="term" value="F:DNA binding"/>
    <property type="evidence" value="ECO:0007669"/>
    <property type="project" value="UniProtKB-KW"/>
</dbReference>
<dbReference type="CDD" id="cd08439">
    <property type="entry name" value="PBP2_LrhA_like"/>
    <property type="match status" value="1"/>
</dbReference>
<keyword evidence="2" id="KW-0805">Transcription regulation</keyword>
<dbReference type="Pfam" id="PF03466">
    <property type="entry name" value="LysR_substrate"/>
    <property type="match status" value="1"/>
</dbReference>
<dbReference type="InterPro" id="IPR000847">
    <property type="entry name" value="LysR_HTH_N"/>
</dbReference>
<comment type="caution">
    <text evidence="6">The sequence shown here is derived from an EMBL/GenBank/DDBJ whole genome shotgun (WGS) entry which is preliminary data.</text>
</comment>
<protein>
    <submittedName>
        <fullName evidence="6">LysR family transcriptional regulator</fullName>
    </submittedName>
</protein>
<keyword evidence="7" id="KW-1185">Reference proteome</keyword>
<evidence type="ECO:0000313" key="7">
    <source>
        <dbReference type="Proteomes" id="UP000075613"/>
    </source>
</evidence>
<dbReference type="Pfam" id="PF00126">
    <property type="entry name" value="HTH_1"/>
    <property type="match status" value="1"/>
</dbReference>
<dbReference type="Gene3D" id="3.40.190.10">
    <property type="entry name" value="Periplasmic binding protein-like II"/>
    <property type="match status" value="2"/>
</dbReference>
<dbReference type="FunFam" id="1.10.10.10:FF:000001">
    <property type="entry name" value="LysR family transcriptional regulator"/>
    <property type="match status" value="1"/>
</dbReference>
<dbReference type="PRINTS" id="PR00039">
    <property type="entry name" value="HTHLYSR"/>
</dbReference>
<dbReference type="PANTHER" id="PTHR30579">
    <property type="entry name" value="TRANSCRIPTIONAL REGULATOR"/>
    <property type="match status" value="1"/>
</dbReference>
<comment type="similarity">
    <text evidence="1">Belongs to the LysR transcriptional regulatory family.</text>
</comment>
<name>A0A149PB04_9BURK</name>
<evidence type="ECO:0000259" key="5">
    <source>
        <dbReference type="PROSITE" id="PS50931"/>
    </source>
</evidence>
<sequence length="294" mass="32161">MRDRRGANTLSLSLEIDLLRSFAVIADVRALSRAASRIGRTQSALSQQMKRLEEIVDQPLFQRTGRGVVLTEPGERLLIHAQRILRLHDEAMADLCGKGLSGSVRFGCPDDYAAVFLPALLRQFSSQHPQAIVEVVCGPTPRLLEQLKKRAVDLAMISLPEGDANDDIIRREQLVWIGYPGMDSAHFDPLPLALSDPDTLDHMAACEALQRAGRAYRIAYASSSLSGLTALVRSGQAFAVMTETAVPPDLRVLNADSGLPPLPTVGISLKFLRERPSLLTAAFAEHIRLMLPLL</sequence>
<dbReference type="InterPro" id="IPR036390">
    <property type="entry name" value="WH_DNA-bd_sf"/>
</dbReference>
<evidence type="ECO:0000256" key="1">
    <source>
        <dbReference type="ARBA" id="ARBA00009437"/>
    </source>
</evidence>
<feature type="domain" description="HTH lysR-type" evidence="5">
    <location>
        <begin position="14"/>
        <end position="71"/>
    </location>
</feature>
<keyword evidence="3" id="KW-0238">DNA-binding</keyword>
<dbReference type="GO" id="GO:0003700">
    <property type="term" value="F:DNA-binding transcription factor activity"/>
    <property type="evidence" value="ECO:0007669"/>
    <property type="project" value="InterPro"/>
</dbReference>
<dbReference type="AlphaFoldDB" id="A0A149PB04"/>
<reference evidence="6 7" key="1">
    <citation type="journal article" date="2015" name="Int. J. Syst. Evol. Microbiol.">
        <title>Burkholderia monticola sp. nov., isolated from mountain soil.</title>
        <authorList>
            <person name="Baek I."/>
            <person name="Seo B."/>
            <person name="Lee I."/>
            <person name="Yi H."/>
            <person name="Chun J."/>
        </authorList>
    </citation>
    <scope>NUCLEOTIDE SEQUENCE [LARGE SCALE GENOMIC DNA]</scope>
    <source>
        <strain evidence="6 7">JC2948</strain>
    </source>
</reference>
<evidence type="ECO:0000256" key="2">
    <source>
        <dbReference type="ARBA" id="ARBA00023015"/>
    </source>
</evidence>
<dbReference type="SUPFAM" id="SSF53850">
    <property type="entry name" value="Periplasmic binding protein-like II"/>
    <property type="match status" value="1"/>
</dbReference>
<keyword evidence="4" id="KW-0804">Transcription</keyword>
<dbReference type="STRING" id="1399968.CI15_32000"/>
<dbReference type="InterPro" id="IPR050176">
    <property type="entry name" value="LTTR"/>
</dbReference>
<organism evidence="6 7">
    <name type="scientific">Paraburkholderia monticola</name>
    <dbReference type="NCBI Taxonomy" id="1399968"/>
    <lineage>
        <taxon>Bacteria</taxon>
        <taxon>Pseudomonadati</taxon>
        <taxon>Pseudomonadota</taxon>
        <taxon>Betaproteobacteria</taxon>
        <taxon>Burkholderiales</taxon>
        <taxon>Burkholderiaceae</taxon>
        <taxon>Paraburkholderia</taxon>
    </lineage>
</organism>
<dbReference type="SUPFAM" id="SSF46785">
    <property type="entry name" value="Winged helix' DNA-binding domain"/>
    <property type="match status" value="1"/>
</dbReference>
<dbReference type="Proteomes" id="UP000075613">
    <property type="component" value="Unassembled WGS sequence"/>
</dbReference>
<dbReference type="Gene3D" id="1.10.10.10">
    <property type="entry name" value="Winged helix-like DNA-binding domain superfamily/Winged helix DNA-binding domain"/>
    <property type="match status" value="1"/>
</dbReference>
<evidence type="ECO:0000256" key="4">
    <source>
        <dbReference type="ARBA" id="ARBA00023163"/>
    </source>
</evidence>
<dbReference type="RefSeq" id="WP_062136788.1">
    <property type="nucleotide sequence ID" value="NZ_LRBG01000039.1"/>
</dbReference>